<dbReference type="InterPro" id="IPR058637">
    <property type="entry name" value="YknX-like_C"/>
</dbReference>
<sequence length="353" mass="37993">MSNDLIKQQTLLLFAGIVITLSACATSASDKKQDNTIAAAPGIPVDAMILKPENLSENMEISGTLAAVQEVNIMSELSKKVSTVYAAEGKQVAAGILLFKLDDADLQAQLDQYLQQEKLAIINERRLADLIANQAAIQQDYDQALTSLRVLQAQIRQIRVNIEKTRITAPFAGKIGLVNIHPGALVTPGQTLTTLEDKSRIKVDFYIPEKYAANFKTGDPIHFKVESGNKEYDGTIIAQEAKLNNDTRTLLLRAITGNADGELLPGQSARVSVSLHNVKDAVMVPNQALMPSAAGYSVFVIKNGQAAIRTVKTGERNANTIHITEGLSAGDTVVTSNMLRLSPGAAVQFTSIK</sequence>
<feature type="signal peptide" evidence="2">
    <location>
        <begin position="1"/>
        <end position="25"/>
    </location>
</feature>
<evidence type="ECO:0000259" key="3">
    <source>
        <dbReference type="Pfam" id="PF25917"/>
    </source>
</evidence>
<dbReference type="EMBL" id="CP001699">
    <property type="protein sequence ID" value="ACU63003.1"/>
    <property type="molecule type" value="Genomic_DNA"/>
</dbReference>
<feature type="domain" description="Multidrug resistance protein MdtA-like barrel-sandwich hybrid" evidence="3">
    <location>
        <begin position="70"/>
        <end position="193"/>
    </location>
</feature>
<evidence type="ECO:0000313" key="7">
    <source>
        <dbReference type="Proteomes" id="UP000002215"/>
    </source>
</evidence>
<accession>A0A979GUV0</accession>
<dbReference type="Gene3D" id="2.40.420.20">
    <property type="match status" value="1"/>
</dbReference>
<dbReference type="Pfam" id="PF25989">
    <property type="entry name" value="YknX_C"/>
    <property type="match status" value="1"/>
</dbReference>
<dbReference type="SUPFAM" id="SSF111369">
    <property type="entry name" value="HlyD-like secretion proteins"/>
    <property type="match status" value="1"/>
</dbReference>
<protein>
    <submittedName>
        <fullName evidence="6">Efflux transporter, RND family, MFP subunit</fullName>
    </submittedName>
</protein>
<comment type="similarity">
    <text evidence="1">Belongs to the membrane fusion protein (MFP) (TC 8.A.1) family.</text>
</comment>
<dbReference type="NCBIfam" id="TIGR01730">
    <property type="entry name" value="RND_mfp"/>
    <property type="match status" value="1"/>
</dbReference>
<dbReference type="GO" id="GO:1990281">
    <property type="term" value="C:efflux pump complex"/>
    <property type="evidence" value="ECO:0007669"/>
    <property type="project" value="TreeGrafter"/>
</dbReference>
<dbReference type="RefSeq" id="WP_012793170.1">
    <property type="nucleotide sequence ID" value="NC_013132.1"/>
</dbReference>
<evidence type="ECO:0000256" key="2">
    <source>
        <dbReference type="SAM" id="SignalP"/>
    </source>
</evidence>
<dbReference type="KEGG" id="cpi:Cpin_5576"/>
<evidence type="ECO:0000313" key="6">
    <source>
        <dbReference type="EMBL" id="ACU63003.1"/>
    </source>
</evidence>
<dbReference type="InterPro" id="IPR058792">
    <property type="entry name" value="Beta-barrel_RND_2"/>
</dbReference>
<dbReference type="PROSITE" id="PS51257">
    <property type="entry name" value="PROKAR_LIPOPROTEIN"/>
    <property type="match status" value="1"/>
</dbReference>
<proteinExistence type="inferred from homology"/>
<dbReference type="Gene3D" id="2.40.30.170">
    <property type="match status" value="1"/>
</dbReference>
<dbReference type="GO" id="GO:0015562">
    <property type="term" value="F:efflux transmembrane transporter activity"/>
    <property type="evidence" value="ECO:0007669"/>
    <property type="project" value="TreeGrafter"/>
</dbReference>
<evidence type="ECO:0000256" key="1">
    <source>
        <dbReference type="ARBA" id="ARBA00009477"/>
    </source>
</evidence>
<evidence type="ECO:0000259" key="4">
    <source>
        <dbReference type="Pfam" id="PF25954"/>
    </source>
</evidence>
<reference evidence="7" key="1">
    <citation type="submission" date="2009-08" db="EMBL/GenBank/DDBJ databases">
        <title>The complete genome of Chitinophaga pinensis DSM 2588.</title>
        <authorList>
            <consortium name="US DOE Joint Genome Institute (JGI-PGF)"/>
            <person name="Lucas S."/>
            <person name="Copeland A."/>
            <person name="Lapidus A."/>
            <person name="Glavina del Rio T."/>
            <person name="Dalin E."/>
            <person name="Tice H."/>
            <person name="Bruce D."/>
            <person name="Goodwin L."/>
            <person name="Pitluck S."/>
            <person name="Kyrpides N."/>
            <person name="Mavromatis K."/>
            <person name="Ivanova N."/>
            <person name="Mikhailova N."/>
            <person name="Sims D."/>
            <person name="Meinche L."/>
            <person name="Brettin T."/>
            <person name="Detter J.C."/>
            <person name="Han C."/>
            <person name="Larimer F."/>
            <person name="Land M."/>
            <person name="Hauser L."/>
            <person name="Markowitz V."/>
            <person name="Cheng J.-F."/>
            <person name="Hugenholtz P."/>
            <person name="Woyke T."/>
            <person name="Wu D."/>
            <person name="Spring S."/>
            <person name="Klenk H.-P."/>
            <person name="Eisen J.A."/>
        </authorList>
    </citation>
    <scope>NUCLEOTIDE SEQUENCE [LARGE SCALE GENOMIC DNA]</scope>
    <source>
        <strain evidence="7">ATCC 43595 / DSM 2588 / LMG 13176 / NBRC 15968 / NCIMB 11800 / UQM 2034</strain>
    </source>
</reference>
<dbReference type="Pfam" id="PF25954">
    <property type="entry name" value="Beta-barrel_RND_2"/>
    <property type="match status" value="1"/>
</dbReference>
<dbReference type="PANTHER" id="PTHR30469:SF36">
    <property type="entry name" value="BLL3903 PROTEIN"/>
    <property type="match status" value="1"/>
</dbReference>
<feature type="chain" id="PRO_5037287863" evidence="2">
    <location>
        <begin position="26"/>
        <end position="353"/>
    </location>
</feature>
<dbReference type="Gene3D" id="1.10.287.470">
    <property type="entry name" value="Helix hairpin bin"/>
    <property type="match status" value="1"/>
</dbReference>
<gene>
    <name evidence="6" type="ordered locus">Cpin_5576</name>
</gene>
<dbReference type="Pfam" id="PF25917">
    <property type="entry name" value="BSH_RND"/>
    <property type="match status" value="1"/>
</dbReference>
<dbReference type="OrthoDB" id="9806939at2"/>
<dbReference type="PANTHER" id="PTHR30469">
    <property type="entry name" value="MULTIDRUG RESISTANCE PROTEIN MDTA"/>
    <property type="match status" value="1"/>
</dbReference>
<evidence type="ECO:0000259" key="5">
    <source>
        <dbReference type="Pfam" id="PF25989"/>
    </source>
</evidence>
<feature type="domain" description="YknX-like C-terminal permuted SH3-like" evidence="5">
    <location>
        <begin position="282"/>
        <end position="348"/>
    </location>
</feature>
<feature type="domain" description="CusB-like beta-barrel" evidence="4">
    <location>
        <begin position="203"/>
        <end position="274"/>
    </location>
</feature>
<name>A0A979GUV0_CHIPD</name>
<dbReference type="Proteomes" id="UP000002215">
    <property type="component" value="Chromosome"/>
</dbReference>
<organism evidence="6 7">
    <name type="scientific">Chitinophaga pinensis (strain ATCC 43595 / DSM 2588 / LMG 13176 / NBRC 15968 / NCIMB 11800 / UQM 2034)</name>
    <dbReference type="NCBI Taxonomy" id="485918"/>
    <lineage>
        <taxon>Bacteria</taxon>
        <taxon>Pseudomonadati</taxon>
        <taxon>Bacteroidota</taxon>
        <taxon>Chitinophagia</taxon>
        <taxon>Chitinophagales</taxon>
        <taxon>Chitinophagaceae</taxon>
        <taxon>Chitinophaga</taxon>
    </lineage>
</organism>
<reference evidence="6 7" key="2">
    <citation type="journal article" date="2010" name="Stand. Genomic Sci.">
        <title>Complete genome sequence of Chitinophaga pinensis type strain (UQM 2034).</title>
        <authorList>
            <person name="Glavina Del Rio T."/>
            <person name="Abt B."/>
            <person name="Spring S."/>
            <person name="Lapidus A."/>
            <person name="Nolan M."/>
            <person name="Tice H."/>
            <person name="Copeland A."/>
            <person name="Cheng J.F."/>
            <person name="Chen F."/>
            <person name="Bruce D."/>
            <person name="Goodwin L."/>
            <person name="Pitluck S."/>
            <person name="Ivanova N."/>
            <person name="Mavromatis K."/>
            <person name="Mikhailova N."/>
            <person name="Pati A."/>
            <person name="Chen A."/>
            <person name="Palaniappan K."/>
            <person name="Land M."/>
            <person name="Hauser L."/>
            <person name="Chang Y.J."/>
            <person name="Jeffries C.D."/>
            <person name="Chain P."/>
            <person name="Saunders E."/>
            <person name="Detter J.C."/>
            <person name="Brettin T."/>
            <person name="Rohde M."/>
            <person name="Goker M."/>
            <person name="Bristow J."/>
            <person name="Eisen J.A."/>
            <person name="Markowitz V."/>
            <person name="Hugenholtz P."/>
            <person name="Kyrpides N.C."/>
            <person name="Klenk H.P."/>
            <person name="Lucas S."/>
        </authorList>
    </citation>
    <scope>NUCLEOTIDE SEQUENCE [LARGE SCALE GENOMIC DNA]</scope>
    <source>
        <strain evidence="7">ATCC 43595 / DSM 2588 / LMG 13176 / NBRC 15968 / NCIMB 11800 / UQM 2034</strain>
    </source>
</reference>
<dbReference type="AlphaFoldDB" id="A0A979GUV0"/>
<dbReference type="InterPro" id="IPR058625">
    <property type="entry name" value="MdtA-like_BSH"/>
</dbReference>
<dbReference type="InterPro" id="IPR006143">
    <property type="entry name" value="RND_pump_MFP"/>
</dbReference>
<keyword evidence="2" id="KW-0732">Signal</keyword>
<dbReference type="Gene3D" id="2.40.50.100">
    <property type="match status" value="1"/>
</dbReference>